<comment type="caution">
    <text evidence="2">The sequence shown here is derived from an EMBL/GenBank/DDBJ whole genome shotgun (WGS) entry which is preliminary data.</text>
</comment>
<dbReference type="EMBL" id="JAGQHR010000082">
    <property type="protein sequence ID" value="MCA9726911.1"/>
    <property type="molecule type" value="Genomic_DNA"/>
</dbReference>
<feature type="non-terminal residue" evidence="2">
    <location>
        <position position="145"/>
    </location>
</feature>
<evidence type="ECO:0000256" key="1">
    <source>
        <dbReference type="SAM" id="Phobius"/>
    </source>
</evidence>
<reference evidence="2" key="2">
    <citation type="journal article" date="2021" name="Microbiome">
        <title>Successional dynamics and alternative stable states in a saline activated sludge microbial community over 9 years.</title>
        <authorList>
            <person name="Wang Y."/>
            <person name="Ye J."/>
            <person name="Ju F."/>
            <person name="Liu L."/>
            <person name="Boyd J.A."/>
            <person name="Deng Y."/>
            <person name="Parks D.H."/>
            <person name="Jiang X."/>
            <person name="Yin X."/>
            <person name="Woodcroft B.J."/>
            <person name="Tyson G.W."/>
            <person name="Hugenholtz P."/>
            <person name="Polz M.F."/>
            <person name="Zhang T."/>
        </authorList>
    </citation>
    <scope>NUCLEOTIDE SEQUENCE</scope>
    <source>
        <strain evidence="2">HKST-UBA01</strain>
    </source>
</reference>
<name>A0A956RMY0_UNCEI</name>
<proteinExistence type="predicted"/>
<accession>A0A956RMY0</accession>
<feature type="transmembrane region" description="Helical" evidence="1">
    <location>
        <begin position="41"/>
        <end position="61"/>
    </location>
</feature>
<protein>
    <recommendedName>
        <fullName evidence="4">Tetratricopeptide repeat protein</fullName>
    </recommendedName>
</protein>
<dbReference type="AlphaFoldDB" id="A0A956RMY0"/>
<gene>
    <name evidence="2" type="ORF">KC729_04455</name>
</gene>
<evidence type="ECO:0000313" key="3">
    <source>
        <dbReference type="Proteomes" id="UP000697710"/>
    </source>
</evidence>
<evidence type="ECO:0000313" key="2">
    <source>
        <dbReference type="EMBL" id="MCA9726911.1"/>
    </source>
</evidence>
<sequence>MGSNRETGEREFGLVVMRGAEGFRGLEPDDRSRRLVTSRAFVRHTLLVALVFQTILVHAAFADDPRARAHAIANLQAGRYADALATCDSLLALDLSDLTAAYVGARAQELLGRATRARVRYLAIEGVAPDRRVGELARIRRHDLE</sequence>
<dbReference type="Proteomes" id="UP000697710">
    <property type="component" value="Unassembled WGS sequence"/>
</dbReference>
<keyword evidence="1" id="KW-1133">Transmembrane helix</keyword>
<reference evidence="2" key="1">
    <citation type="submission" date="2020-04" db="EMBL/GenBank/DDBJ databases">
        <authorList>
            <person name="Zhang T."/>
        </authorList>
    </citation>
    <scope>NUCLEOTIDE SEQUENCE</scope>
    <source>
        <strain evidence="2">HKST-UBA01</strain>
    </source>
</reference>
<organism evidence="2 3">
    <name type="scientific">Eiseniibacteriota bacterium</name>
    <dbReference type="NCBI Taxonomy" id="2212470"/>
    <lineage>
        <taxon>Bacteria</taxon>
        <taxon>Candidatus Eiseniibacteriota</taxon>
    </lineage>
</organism>
<keyword evidence="1" id="KW-0472">Membrane</keyword>
<evidence type="ECO:0008006" key="4">
    <source>
        <dbReference type="Google" id="ProtNLM"/>
    </source>
</evidence>
<keyword evidence="1" id="KW-0812">Transmembrane</keyword>